<feature type="region of interest" description="Disordered" evidence="1">
    <location>
        <begin position="73"/>
        <end position="105"/>
    </location>
</feature>
<comment type="caution">
    <text evidence="2">The sequence shown here is derived from an EMBL/GenBank/DDBJ whole genome shotgun (WGS) entry which is preliminary data.</text>
</comment>
<accession>A0ABU2GQR4</accession>
<dbReference type="EMBL" id="JAVLUS010000005">
    <property type="protein sequence ID" value="MDS1113813.1"/>
    <property type="molecule type" value="Genomic_DNA"/>
</dbReference>
<dbReference type="InterPro" id="IPR023846">
    <property type="entry name" value="CHP04042_MSMEG0570"/>
</dbReference>
<dbReference type="Proteomes" id="UP001265083">
    <property type="component" value="Unassembled WGS sequence"/>
</dbReference>
<name>A0ABU2GQR4_9ACTN</name>
<reference evidence="2 3" key="1">
    <citation type="submission" date="2023-08" db="EMBL/GenBank/DDBJ databases">
        <title>Bioegradation of LLDPE and BLDPE plastic by marine bacteria from coast plastic debris.</title>
        <authorList>
            <person name="Rong Z."/>
        </authorList>
    </citation>
    <scope>NUCLEOTIDE SEQUENCE [LARGE SCALE GENOMIC DNA]</scope>
    <source>
        <strain evidence="2 3">Z-2</strain>
    </source>
</reference>
<dbReference type="RefSeq" id="WP_310950091.1">
    <property type="nucleotide sequence ID" value="NZ_JAVLUS010000005.1"/>
</dbReference>
<protein>
    <submittedName>
        <fullName evidence="2">MSMEG_0570 family nitrogen starvation response protein</fullName>
    </submittedName>
</protein>
<keyword evidence="3" id="KW-1185">Reference proteome</keyword>
<organism evidence="2 3">
    <name type="scientific">Gordonia westfalica</name>
    <dbReference type="NCBI Taxonomy" id="158898"/>
    <lineage>
        <taxon>Bacteria</taxon>
        <taxon>Bacillati</taxon>
        <taxon>Actinomycetota</taxon>
        <taxon>Actinomycetes</taxon>
        <taxon>Mycobacteriales</taxon>
        <taxon>Gordoniaceae</taxon>
        <taxon>Gordonia</taxon>
    </lineage>
</organism>
<dbReference type="NCBIfam" id="TIGR04042">
    <property type="entry name" value="MSMEG_0570_fam"/>
    <property type="match status" value="1"/>
</dbReference>
<evidence type="ECO:0000256" key="1">
    <source>
        <dbReference type="SAM" id="MobiDB-lite"/>
    </source>
</evidence>
<evidence type="ECO:0000313" key="3">
    <source>
        <dbReference type="Proteomes" id="UP001265083"/>
    </source>
</evidence>
<gene>
    <name evidence="2" type="ORF">RD149_08535</name>
</gene>
<proteinExistence type="predicted"/>
<evidence type="ECO:0000313" key="2">
    <source>
        <dbReference type="EMBL" id="MDS1113813.1"/>
    </source>
</evidence>
<sequence length="105" mass="11651">MPEMTVQVRWPDGMFRQYYSPSLVLHDHLAPGSYRVDDFRARATTALEEASARVRAKYGFACTSAAASAEEIADDAARHPDSAEVEVVSMYPPLPAHTTDLREHS</sequence>